<dbReference type="Pfam" id="PF02566">
    <property type="entry name" value="OsmC"/>
    <property type="match status" value="1"/>
</dbReference>
<dbReference type="InterPro" id="IPR036102">
    <property type="entry name" value="OsmC/Ohrsf"/>
</dbReference>
<gene>
    <name evidence="1" type="ORF">AAE02nite_31530</name>
</gene>
<comment type="caution">
    <text evidence="1">The sequence shown here is derived from an EMBL/GenBank/DDBJ whole genome shotgun (WGS) entry which is preliminary data.</text>
</comment>
<dbReference type="InterPro" id="IPR052707">
    <property type="entry name" value="OsmC_Ohr_Peroxiredoxin"/>
</dbReference>
<dbReference type="RefSeq" id="WP_146899579.1">
    <property type="nucleotide sequence ID" value="NZ_BJYS01000024.1"/>
</dbReference>
<dbReference type="SUPFAM" id="SSF82784">
    <property type="entry name" value="OsmC-like"/>
    <property type="match status" value="1"/>
</dbReference>
<dbReference type="InterPro" id="IPR003718">
    <property type="entry name" value="OsmC/Ohr_fam"/>
</dbReference>
<dbReference type="OrthoDB" id="9795405at2"/>
<dbReference type="Gene3D" id="3.30.300.20">
    <property type="match status" value="1"/>
</dbReference>
<evidence type="ECO:0000313" key="2">
    <source>
        <dbReference type="Proteomes" id="UP000321532"/>
    </source>
</evidence>
<dbReference type="EMBL" id="BJYS01000024">
    <property type="protein sequence ID" value="GEO05489.1"/>
    <property type="molecule type" value="Genomic_DNA"/>
</dbReference>
<dbReference type="PANTHER" id="PTHR42830">
    <property type="entry name" value="OSMOTICALLY INDUCIBLE FAMILY PROTEIN"/>
    <property type="match status" value="1"/>
</dbReference>
<keyword evidence="2" id="KW-1185">Reference proteome</keyword>
<reference evidence="1 2" key="1">
    <citation type="submission" date="2019-07" db="EMBL/GenBank/DDBJ databases">
        <title>Whole genome shotgun sequence of Adhaeribacter aerolatus NBRC 106133.</title>
        <authorList>
            <person name="Hosoyama A."/>
            <person name="Uohara A."/>
            <person name="Ohji S."/>
            <person name="Ichikawa N."/>
        </authorList>
    </citation>
    <scope>NUCLEOTIDE SEQUENCE [LARGE SCALE GENOMIC DNA]</scope>
    <source>
        <strain evidence="1 2">NBRC 106133</strain>
    </source>
</reference>
<protein>
    <submittedName>
        <fullName evidence="1">Peroxiredoxin</fullName>
    </submittedName>
</protein>
<sequence>MSEYKVNLLWSGDTTSFTYKTYSRTHTWTFGGGSTIEASAAPEYLGKAELVNPEEAFAASLASCHLLTFLALAAFQKFTVERYEDEAVASVGKNAHGKMAVLQVTLNPKVTFSGENLPTADQLNALHHRAHNDCFISNSVLTAVIIKPVV</sequence>
<evidence type="ECO:0000313" key="1">
    <source>
        <dbReference type="EMBL" id="GEO05489.1"/>
    </source>
</evidence>
<dbReference type="AlphaFoldDB" id="A0A512B0K6"/>
<proteinExistence type="predicted"/>
<name>A0A512B0K6_9BACT</name>
<dbReference type="PANTHER" id="PTHR42830:SF2">
    <property type="entry name" value="OSMC_OHR FAMILY PROTEIN"/>
    <property type="match status" value="1"/>
</dbReference>
<organism evidence="1 2">
    <name type="scientific">Adhaeribacter aerolatus</name>
    <dbReference type="NCBI Taxonomy" id="670289"/>
    <lineage>
        <taxon>Bacteria</taxon>
        <taxon>Pseudomonadati</taxon>
        <taxon>Bacteroidota</taxon>
        <taxon>Cytophagia</taxon>
        <taxon>Cytophagales</taxon>
        <taxon>Hymenobacteraceae</taxon>
        <taxon>Adhaeribacter</taxon>
    </lineage>
</organism>
<dbReference type="Proteomes" id="UP000321532">
    <property type="component" value="Unassembled WGS sequence"/>
</dbReference>
<dbReference type="InterPro" id="IPR015946">
    <property type="entry name" value="KH_dom-like_a/b"/>
</dbReference>
<accession>A0A512B0K6</accession>